<feature type="region of interest" description="Disordered" evidence="1">
    <location>
        <begin position="176"/>
        <end position="223"/>
    </location>
</feature>
<sequence length="1010" mass="113092">MAFNLSGDLSVDSDRHGSIEIDLSTLPSPQYCSPEGSSGDAVNKSKADPNFNTRPRSHAGIENSASAISSHPSSSPGSSRVWLKCPESSHSRNRTASDTAVSTPSFQLRVLSDSSSGFDINLSPHNNLTSQQSSGSQSYSQDTFSGSSNRVTRLNEASPDLQFQQVQRSAQAFPFLPHARPQPLPFQIPQPAVSGAGPPPTAQVPSHHQPSQPLPLQGLRTGSSNVNSFSAVLSGTPQVPLQPDPLWIPPVIPRVIESHFHSTPSPPESLPLQNDYHWDSPRFAYNPLPRSPPRNLVRLTDDMLYRPVHHRVQPAVPERGPVSAQPLSNLPADPSSLEPEVTFGKSALLQGTVDESKFNSQAGFEEPVGRFGGSSNDKASSLHLNSSEGTDRTQERDSNIEYSLKRGEVDTYETLRDDETQPTTADNKPGDKPKVSNPWQACSSFAKKIADEEYAGWKAEVDNLLIFAGLFSGVVTAFTLKSYAAVDKGDPAHMTVLLLETLVRQHDNATNPLRAIPEIDTNPQIHVFQSARRINTLWFSSLALSLSTAVLGILCLQWIREAGRSAYTSHHENLAIRYLRQEGMQQWQVTRILKLLPALLLVSLLLFFAGLMEVVLQIDGILSIFPTVIMGGTVMIVLFTTLAPTLQSLLITSETKQPQCPYKSPQSWIVHRAAVTIHCFIRFFMAKCSALENSYIPSPASKIQTWLDYDNHHMKCRQKSDTPGIPDVGKALGWITTTSKFRSQDLAEAVLRCLRDLEDSAVLDAFVAQTAQLRERDNKQKVKYPYADQQENKLRYTQELILVHTLELMTDTVEARYMSKYLLTKQIELFLRINGTKLTANVTIACPINRNNVDQIHIDVKKQVLRCINQMLKWDMDCNESHIQRGMFAILYSILLEQTPSSECIDLVQETLDVVFSWIEKREEHEQRLKLGVVLRKLRYACQDREKEFAIIQCYCYRLDEHVARKFGRELQVRNYFKRAGPKLEYLYKYLAWRELEGHSEDAPFVNDVV</sequence>
<dbReference type="EMBL" id="JAACJO010000010">
    <property type="protein sequence ID" value="KAF5353406.1"/>
    <property type="molecule type" value="Genomic_DNA"/>
</dbReference>
<accession>A0A8H5D4E0</accession>
<feature type="transmembrane region" description="Helical" evidence="2">
    <location>
        <begin position="624"/>
        <end position="646"/>
    </location>
</feature>
<evidence type="ECO:0000313" key="5">
    <source>
        <dbReference type="Proteomes" id="UP000559027"/>
    </source>
</evidence>
<reference evidence="4 5" key="1">
    <citation type="journal article" date="2020" name="ISME J.">
        <title>Uncovering the hidden diversity of litter-decomposition mechanisms in mushroom-forming fungi.</title>
        <authorList>
            <person name="Floudas D."/>
            <person name="Bentzer J."/>
            <person name="Ahren D."/>
            <person name="Johansson T."/>
            <person name="Persson P."/>
            <person name="Tunlid A."/>
        </authorList>
    </citation>
    <scope>NUCLEOTIDE SEQUENCE [LARGE SCALE GENOMIC DNA]</scope>
    <source>
        <strain evidence="4 5">CBS 146.42</strain>
    </source>
</reference>
<keyword evidence="5" id="KW-1185">Reference proteome</keyword>
<gene>
    <name evidence="4" type="ORF">D9756_008006</name>
</gene>
<feature type="compositionally biased region" description="Polar residues" evidence="1">
    <location>
        <begin position="373"/>
        <end position="388"/>
    </location>
</feature>
<keyword evidence="2" id="KW-0812">Transmembrane</keyword>
<comment type="caution">
    <text evidence="4">The sequence shown here is derived from an EMBL/GenBank/DDBJ whole genome shotgun (WGS) entry which is preliminary data.</text>
</comment>
<feature type="compositionally biased region" description="Low complexity" evidence="1">
    <location>
        <begin position="64"/>
        <end position="79"/>
    </location>
</feature>
<evidence type="ECO:0000313" key="4">
    <source>
        <dbReference type="EMBL" id="KAF5353406.1"/>
    </source>
</evidence>
<dbReference type="InterPro" id="IPR045338">
    <property type="entry name" value="DUF6535"/>
</dbReference>
<feature type="compositionally biased region" description="Basic and acidic residues" evidence="1">
    <location>
        <begin position="389"/>
        <end position="419"/>
    </location>
</feature>
<protein>
    <recommendedName>
        <fullName evidence="3">DUF6535 domain-containing protein</fullName>
    </recommendedName>
</protein>
<feature type="transmembrane region" description="Helical" evidence="2">
    <location>
        <begin position="595"/>
        <end position="618"/>
    </location>
</feature>
<feature type="region of interest" description="Disordered" evidence="1">
    <location>
        <begin position="122"/>
        <end position="150"/>
    </location>
</feature>
<feature type="domain" description="DUF6535" evidence="3">
    <location>
        <begin position="439"/>
        <end position="615"/>
    </location>
</feature>
<name>A0A8H5D4E0_9AGAR</name>
<evidence type="ECO:0000256" key="2">
    <source>
        <dbReference type="SAM" id="Phobius"/>
    </source>
</evidence>
<keyword evidence="2" id="KW-0472">Membrane</keyword>
<dbReference type="AlphaFoldDB" id="A0A8H5D4E0"/>
<dbReference type="Pfam" id="PF20153">
    <property type="entry name" value="DUF6535"/>
    <property type="match status" value="1"/>
</dbReference>
<keyword evidence="2" id="KW-1133">Transmembrane helix</keyword>
<proteinExistence type="predicted"/>
<dbReference type="Proteomes" id="UP000559027">
    <property type="component" value="Unassembled WGS sequence"/>
</dbReference>
<evidence type="ECO:0000256" key="1">
    <source>
        <dbReference type="SAM" id="MobiDB-lite"/>
    </source>
</evidence>
<feature type="region of interest" description="Disordered" evidence="1">
    <location>
        <begin position="363"/>
        <end position="438"/>
    </location>
</feature>
<dbReference type="OrthoDB" id="3221808at2759"/>
<feature type="region of interest" description="Disordered" evidence="1">
    <location>
        <begin position="314"/>
        <end position="339"/>
    </location>
</feature>
<organism evidence="4 5">
    <name type="scientific">Leucocoprinus leucothites</name>
    <dbReference type="NCBI Taxonomy" id="201217"/>
    <lineage>
        <taxon>Eukaryota</taxon>
        <taxon>Fungi</taxon>
        <taxon>Dikarya</taxon>
        <taxon>Basidiomycota</taxon>
        <taxon>Agaricomycotina</taxon>
        <taxon>Agaricomycetes</taxon>
        <taxon>Agaricomycetidae</taxon>
        <taxon>Agaricales</taxon>
        <taxon>Agaricineae</taxon>
        <taxon>Agaricaceae</taxon>
        <taxon>Leucocoprinus</taxon>
    </lineage>
</organism>
<feature type="compositionally biased region" description="Low complexity" evidence="1">
    <location>
        <begin position="130"/>
        <end position="141"/>
    </location>
</feature>
<evidence type="ECO:0000259" key="3">
    <source>
        <dbReference type="Pfam" id="PF20153"/>
    </source>
</evidence>
<feature type="region of interest" description="Disordered" evidence="1">
    <location>
        <begin position="20"/>
        <end position="102"/>
    </location>
</feature>
<feature type="transmembrane region" description="Helical" evidence="2">
    <location>
        <begin position="537"/>
        <end position="559"/>
    </location>
</feature>